<keyword evidence="3" id="KW-1185">Reference proteome</keyword>
<dbReference type="PANTHER" id="PTHR33064:SF29">
    <property type="entry name" value="PEPTIDASE A2 DOMAIN-CONTAINING PROTEIN-RELATED"/>
    <property type="match status" value="1"/>
</dbReference>
<accession>A0A2G8LPR1</accession>
<evidence type="ECO:0000313" key="2">
    <source>
        <dbReference type="EMBL" id="PIK62247.1"/>
    </source>
</evidence>
<dbReference type="PROSITE" id="PS50878">
    <property type="entry name" value="RT_POL"/>
    <property type="match status" value="1"/>
</dbReference>
<dbReference type="OrthoDB" id="6091447at2759"/>
<sequence>MDAIVTHLAQDHFFSKLDLSKGYWQVAVEENCKHLIAFATPSGLFQFNVMPFGLVNAPATFNRMMRILLKGLRHVDCYLDDILIHTPTWEQHLNVLSAVFKRLREANLTAKLSKCCIAKQRVEFLGHVVGKGKLEPQLDKVEKIKAAPRPQTKKQLRSFLGLTGYYRVSYLIMLR</sequence>
<dbReference type="SUPFAM" id="SSF56672">
    <property type="entry name" value="DNA/RNA polymerases"/>
    <property type="match status" value="1"/>
</dbReference>
<dbReference type="Pfam" id="PF00078">
    <property type="entry name" value="RVT_1"/>
    <property type="match status" value="1"/>
</dbReference>
<dbReference type="PANTHER" id="PTHR33064">
    <property type="entry name" value="POL PROTEIN"/>
    <property type="match status" value="1"/>
</dbReference>
<protein>
    <submittedName>
        <fullName evidence="2">Putative retrovirus-related Pol polyprotein from transposon</fullName>
    </submittedName>
</protein>
<dbReference type="InterPro" id="IPR051320">
    <property type="entry name" value="Viral_Replic_Matur_Polypro"/>
</dbReference>
<dbReference type="Proteomes" id="UP000230750">
    <property type="component" value="Unassembled WGS sequence"/>
</dbReference>
<evidence type="ECO:0000259" key="1">
    <source>
        <dbReference type="PROSITE" id="PS50878"/>
    </source>
</evidence>
<dbReference type="EMBL" id="MRZV01000016">
    <property type="protein sequence ID" value="PIK62247.1"/>
    <property type="molecule type" value="Genomic_DNA"/>
</dbReference>
<name>A0A2G8LPR1_STIJA</name>
<evidence type="ECO:0000313" key="3">
    <source>
        <dbReference type="Proteomes" id="UP000230750"/>
    </source>
</evidence>
<dbReference type="CDD" id="cd01647">
    <property type="entry name" value="RT_LTR"/>
    <property type="match status" value="1"/>
</dbReference>
<reference evidence="2 3" key="1">
    <citation type="journal article" date="2017" name="PLoS Biol.">
        <title>The sea cucumber genome provides insights into morphological evolution and visceral regeneration.</title>
        <authorList>
            <person name="Zhang X."/>
            <person name="Sun L."/>
            <person name="Yuan J."/>
            <person name="Sun Y."/>
            <person name="Gao Y."/>
            <person name="Zhang L."/>
            <person name="Li S."/>
            <person name="Dai H."/>
            <person name="Hamel J.F."/>
            <person name="Liu C."/>
            <person name="Yu Y."/>
            <person name="Liu S."/>
            <person name="Lin W."/>
            <person name="Guo K."/>
            <person name="Jin S."/>
            <person name="Xu P."/>
            <person name="Storey K.B."/>
            <person name="Huan P."/>
            <person name="Zhang T."/>
            <person name="Zhou Y."/>
            <person name="Zhang J."/>
            <person name="Lin C."/>
            <person name="Li X."/>
            <person name="Xing L."/>
            <person name="Huo D."/>
            <person name="Sun M."/>
            <person name="Wang L."/>
            <person name="Mercier A."/>
            <person name="Li F."/>
            <person name="Yang H."/>
            <person name="Xiang J."/>
        </authorList>
    </citation>
    <scope>NUCLEOTIDE SEQUENCE [LARGE SCALE GENOMIC DNA]</scope>
    <source>
        <strain evidence="2">Shaxun</strain>
        <tissue evidence="2">Muscle</tissue>
    </source>
</reference>
<dbReference type="Gene3D" id="3.30.70.270">
    <property type="match status" value="2"/>
</dbReference>
<gene>
    <name evidence="2" type="ORF">BSL78_00855</name>
</gene>
<comment type="caution">
    <text evidence="2">The sequence shown here is derived from an EMBL/GenBank/DDBJ whole genome shotgun (WGS) entry which is preliminary data.</text>
</comment>
<dbReference type="InterPro" id="IPR043502">
    <property type="entry name" value="DNA/RNA_pol_sf"/>
</dbReference>
<dbReference type="AlphaFoldDB" id="A0A2G8LPR1"/>
<dbReference type="InterPro" id="IPR000477">
    <property type="entry name" value="RT_dom"/>
</dbReference>
<organism evidence="2 3">
    <name type="scientific">Stichopus japonicus</name>
    <name type="common">Sea cucumber</name>
    <dbReference type="NCBI Taxonomy" id="307972"/>
    <lineage>
        <taxon>Eukaryota</taxon>
        <taxon>Metazoa</taxon>
        <taxon>Echinodermata</taxon>
        <taxon>Eleutherozoa</taxon>
        <taxon>Echinozoa</taxon>
        <taxon>Holothuroidea</taxon>
        <taxon>Aspidochirotacea</taxon>
        <taxon>Aspidochirotida</taxon>
        <taxon>Stichopodidae</taxon>
        <taxon>Apostichopus</taxon>
    </lineage>
</organism>
<dbReference type="InterPro" id="IPR043128">
    <property type="entry name" value="Rev_trsase/Diguanyl_cyclase"/>
</dbReference>
<feature type="domain" description="Reverse transcriptase" evidence="1">
    <location>
        <begin position="1"/>
        <end position="129"/>
    </location>
</feature>
<proteinExistence type="predicted"/>